<feature type="compositionally biased region" description="Polar residues" evidence="8">
    <location>
        <begin position="49"/>
        <end position="70"/>
    </location>
</feature>
<name>A0AAQ4EEE7_AMBAM</name>
<proteinExistence type="predicted"/>
<evidence type="ECO:0000256" key="8">
    <source>
        <dbReference type="SAM" id="MobiDB-lite"/>
    </source>
</evidence>
<evidence type="ECO:0000259" key="9">
    <source>
        <dbReference type="PROSITE" id="PS50157"/>
    </source>
</evidence>
<dbReference type="Gene3D" id="3.30.160.60">
    <property type="entry name" value="Classic Zinc Finger"/>
    <property type="match status" value="2"/>
</dbReference>
<evidence type="ECO:0000256" key="7">
    <source>
        <dbReference type="PROSITE-ProRule" id="PRU00042"/>
    </source>
</evidence>
<evidence type="ECO:0000256" key="2">
    <source>
        <dbReference type="ARBA" id="ARBA00022723"/>
    </source>
</evidence>
<reference evidence="10 11" key="1">
    <citation type="journal article" date="2023" name="Arcadia Sci">
        <title>De novo assembly of a long-read Amblyomma americanum tick genome.</title>
        <authorList>
            <person name="Chou S."/>
            <person name="Poskanzer K.E."/>
            <person name="Rollins M."/>
            <person name="Thuy-Boun P.S."/>
        </authorList>
    </citation>
    <scope>NUCLEOTIDE SEQUENCE [LARGE SCALE GENOMIC DNA]</scope>
    <source>
        <strain evidence="10">F_SG_1</strain>
        <tissue evidence="10">Salivary glands</tissue>
    </source>
</reference>
<dbReference type="SMART" id="SM00355">
    <property type="entry name" value="ZnF_C2H2"/>
    <property type="match status" value="2"/>
</dbReference>
<dbReference type="GO" id="GO:0005634">
    <property type="term" value="C:nucleus"/>
    <property type="evidence" value="ECO:0007669"/>
    <property type="project" value="UniProtKB-SubCell"/>
</dbReference>
<evidence type="ECO:0000256" key="1">
    <source>
        <dbReference type="ARBA" id="ARBA00004123"/>
    </source>
</evidence>
<feature type="compositionally biased region" description="Basic and acidic residues" evidence="8">
    <location>
        <begin position="101"/>
        <end position="115"/>
    </location>
</feature>
<dbReference type="PANTHER" id="PTHR24394">
    <property type="entry name" value="ZINC FINGER PROTEIN"/>
    <property type="match status" value="1"/>
</dbReference>
<accession>A0AAQ4EEE7</accession>
<evidence type="ECO:0000256" key="3">
    <source>
        <dbReference type="ARBA" id="ARBA00022737"/>
    </source>
</evidence>
<comment type="caution">
    <text evidence="10">The sequence shown here is derived from an EMBL/GenBank/DDBJ whole genome shotgun (WGS) entry which is preliminary data.</text>
</comment>
<feature type="domain" description="C2H2-type" evidence="9">
    <location>
        <begin position="25"/>
        <end position="52"/>
    </location>
</feature>
<evidence type="ECO:0000256" key="6">
    <source>
        <dbReference type="ARBA" id="ARBA00023242"/>
    </source>
</evidence>
<protein>
    <recommendedName>
        <fullName evidence="9">C2H2-type domain-containing protein</fullName>
    </recommendedName>
</protein>
<dbReference type="FunFam" id="3.30.160.60:FF:002343">
    <property type="entry name" value="Zinc finger protein 33A"/>
    <property type="match status" value="1"/>
</dbReference>
<dbReference type="PROSITE" id="PS00028">
    <property type="entry name" value="ZINC_FINGER_C2H2_1"/>
    <property type="match status" value="1"/>
</dbReference>
<dbReference type="EMBL" id="JARKHS020017395">
    <property type="protein sequence ID" value="KAK8773018.1"/>
    <property type="molecule type" value="Genomic_DNA"/>
</dbReference>
<gene>
    <name evidence="10" type="ORF">V5799_012449</name>
</gene>
<dbReference type="InterPro" id="IPR036236">
    <property type="entry name" value="Znf_C2H2_sf"/>
</dbReference>
<sequence>MCFKRFAQTGHLNNHIRVHSGERPFGCYICGKTFVQSGHLTSHVRTHQGHSAGNSSGSCSVQKGATSSQRPAPHIIRLSPAPQVDLMESPPTLAEVTSPGESRKETGEEPADVRL</sequence>
<organism evidence="10 11">
    <name type="scientific">Amblyomma americanum</name>
    <name type="common">Lone star tick</name>
    <dbReference type="NCBI Taxonomy" id="6943"/>
    <lineage>
        <taxon>Eukaryota</taxon>
        <taxon>Metazoa</taxon>
        <taxon>Ecdysozoa</taxon>
        <taxon>Arthropoda</taxon>
        <taxon>Chelicerata</taxon>
        <taxon>Arachnida</taxon>
        <taxon>Acari</taxon>
        <taxon>Parasitiformes</taxon>
        <taxon>Ixodida</taxon>
        <taxon>Ixodoidea</taxon>
        <taxon>Ixodidae</taxon>
        <taxon>Amblyomminae</taxon>
        <taxon>Amblyomma</taxon>
    </lineage>
</organism>
<dbReference type="PROSITE" id="PS50157">
    <property type="entry name" value="ZINC_FINGER_C2H2_2"/>
    <property type="match status" value="2"/>
</dbReference>
<comment type="subcellular location">
    <subcellularLocation>
        <location evidence="1">Nucleus</location>
    </subcellularLocation>
</comment>
<evidence type="ECO:0000256" key="5">
    <source>
        <dbReference type="ARBA" id="ARBA00022833"/>
    </source>
</evidence>
<evidence type="ECO:0000313" key="11">
    <source>
        <dbReference type="Proteomes" id="UP001321473"/>
    </source>
</evidence>
<evidence type="ECO:0000256" key="4">
    <source>
        <dbReference type="ARBA" id="ARBA00022771"/>
    </source>
</evidence>
<dbReference type="GO" id="GO:0008270">
    <property type="term" value="F:zinc ion binding"/>
    <property type="evidence" value="ECO:0007669"/>
    <property type="project" value="UniProtKB-KW"/>
</dbReference>
<feature type="domain" description="C2H2-type" evidence="9">
    <location>
        <begin position="1"/>
        <end position="24"/>
    </location>
</feature>
<evidence type="ECO:0000313" key="10">
    <source>
        <dbReference type="EMBL" id="KAK8773018.1"/>
    </source>
</evidence>
<dbReference type="Pfam" id="PF00096">
    <property type="entry name" value="zf-C2H2"/>
    <property type="match status" value="1"/>
</dbReference>
<keyword evidence="6" id="KW-0539">Nucleus</keyword>
<dbReference type="PANTHER" id="PTHR24394:SF29">
    <property type="entry name" value="MYONEURIN"/>
    <property type="match status" value="1"/>
</dbReference>
<keyword evidence="2" id="KW-0479">Metal-binding</keyword>
<dbReference type="GO" id="GO:0000981">
    <property type="term" value="F:DNA-binding transcription factor activity, RNA polymerase II-specific"/>
    <property type="evidence" value="ECO:0007669"/>
    <property type="project" value="TreeGrafter"/>
</dbReference>
<keyword evidence="4 7" id="KW-0863">Zinc-finger</keyword>
<keyword evidence="3" id="KW-0677">Repeat</keyword>
<feature type="region of interest" description="Disordered" evidence="8">
    <location>
        <begin position="41"/>
        <end position="115"/>
    </location>
</feature>
<dbReference type="SUPFAM" id="SSF57667">
    <property type="entry name" value="beta-beta-alpha zinc fingers"/>
    <property type="match status" value="1"/>
</dbReference>
<dbReference type="InterPro" id="IPR013087">
    <property type="entry name" value="Znf_C2H2_type"/>
</dbReference>
<dbReference type="AlphaFoldDB" id="A0AAQ4EEE7"/>
<dbReference type="Proteomes" id="UP001321473">
    <property type="component" value="Unassembled WGS sequence"/>
</dbReference>
<keyword evidence="11" id="KW-1185">Reference proteome</keyword>
<keyword evidence="5" id="KW-0862">Zinc</keyword>